<evidence type="ECO:0000313" key="1">
    <source>
        <dbReference type="EMBL" id="AXV08837.1"/>
    </source>
</evidence>
<proteinExistence type="predicted"/>
<dbReference type="AlphaFoldDB" id="A0A346Y2Z0"/>
<keyword evidence="2" id="KW-1185">Reference proteome</keyword>
<gene>
    <name evidence="1" type="ORF">DVS28_a4170</name>
</gene>
<dbReference type="KEGG" id="euz:DVS28_a4170"/>
<dbReference type="EMBL" id="CP031165">
    <property type="protein sequence ID" value="AXV08837.1"/>
    <property type="molecule type" value="Genomic_DNA"/>
</dbReference>
<keyword evidence="1" id="KW-0223">Dioxygenase</keyword>
<keyword evidence="1" id="KW-0560">Oxidoreductase</keyword>
<name>A0A346Y2Z0_9ACTN</name>
<organism evidence="1 2">
    <name type="scientific">Euzebya pacifica</name>
    <dbReference type="NCBI Taxonomy" id="1608957"/>
    <lineage>
        <taxon>Bacteria</taxon>
        <taxon>Bacillati</taxon>
        <taxon>Actinomycetota</taxon>
        <taxon>Nitriliruptoria</taxon>
        <taxon>Euzebyales</taxon>
    </lineage>
</organism>
<dbReference type="PANTHER" id="PTHR20883">
    <property type="entry name" value="PHYTANOYL-COA DIOXYGENASE DOMAIN CONTAINING 1"/>
    <property type="match status" value="1"/>
</dbReference>
<reference evidence="1 2" key="1">
    <citation type="submission" date="2018-09" db="EMBL/GenBank/DDBJ databases">
        <title>Complete genome sequence of Euzebya sp. DY32-46 isolated from seawater of Pacific Ocean.</title>
        <authorList>
            <person name="Xu L."/>
            <person name="Wu Y.-H."/>
            <person name="Xu X.-W."/>
        </authorList>
    </citation>
    <scope>NUCLEOTIDE SEQUENCE [LARGE SCALE GENOMIC DNA]</scope>
    <source>
        <strain evidence="1 2">DY32-46</strain>
    </source>
</reference>
<dbReference type="PANTHER" id="PTHR20883:SF49">
    <property type="entry name" value="PHYTANOYL-COA DIOXYGENASE"/>
    <property type="match status" value="1"/>
</dbReference>
<dbReference type="Gene3D" id="2.60.120.620">
    <property type="entry name" value="q2cbj1_9rhob like domain"/>
    <property type="match status" value="1"/>
</dbReference>
<dbReference type="OrthoDB" id="9814777at2"/>
<dbReference type="SUPFAM" id="SSF51197">
    <property type="entry name" value="Clavaminate synthase-like"/>
    <property type="match status" value="1"/>
</dbReference>
<dbReference type="RefSeq" id="WP_114593123.1">
    <property type="nucleotide sequence ID" value="NZ_CP031165.1"/>
</dbReference>
<dbReference type="Pfam" id="PF05721">
    <property type="entry name" value="PhyH"/>
    <property type="match status" value="1"/>
</dbReference>
<dbReference type="Proteomes" id="UP000264006">
    <property type="component" value="Chromosome"/>
</dbReference>
<dbReference type="GO" id="GO:0016706">
    <property type="term" value="F:2-oxoglutarate-dependent dioxygenase activity"/>
    <property type="evidence" value="ECO:0007669"/>
    <property type="project" value="UniProtKB-ARBA"/>
</dbReference>
<sequence>MTAADSFTVDPATVEAYQRDGVVVVRGAFSAEDVELARRAVDANLADLSPKAKRASAEDDGAFIEDFCSWQRIPEIERFVHESPAAGIAAQLMGSQTVRLYHDHMLTKEPGTRQRTPWHQDQPYYNVEGTQNTSMWFPVDPVDRESTLEFVAGSHTGEWYMPRTFQDAQAKWFPEGTLSDLPDIEGEPDRWPVVGWALEPGDAVFFNMLTLHAAGGSTRRRRVISIRMLGDDMVHAPRQWTTSPPFDGLVDELPAGVPMDHPLFPVLWPRTAG</sequence>
<protein>
    <submittedName>
        <fullName evidence="1">Phytanoyl-CoA dioxygenase</fullName>
    </submittedName>
</protein>
<dbReference type="GO" id="GO:0005506">
    <property type="term" value="F:iron ion binding"/>
    <property type="evidence" value="ECO:0007669"/>
    <property type="project" value="UniProtKB-ARBA"/>
</dbReference>
<dbReference type="InterPro" id="IPR008775">
    <property type="entry name" value="Phytyl_CoA_dOase-like"/>
</dbReference>
<accession>A0A346Y2Z0</accession>
<evidence type="ECO:0000313" key="2">
    <source>
        <dbReference type="Proteomes" id="UP000264006"/>
    </source>
</evidence>